<keyword evidence="1" id="KW-0472">Membrane</keyword>
<protein>
    <submittedName>
        <fullName evidence="3">DUF1624 domain-containing protein</fullName>
    </submittedName>
</protein>
<feature type="transmembrane region" description="Helical" evidence="1">
    <location>
        <begin position="274"/>
        <end position="292"/>
    </location>
</feature>
<dbReference type="RefSeq" id="WP_344788630.1">
    <property type="nucleotide sequence ID" value="NZ_BAABCA010000005.1"/>
</dbReference>
<accession>A0ABP8CCY3</accession>
<proteinExistence type="predicted"/>
<dbReference type="InterPro" id="IPR012429">
    <property type="entry name" value="HGSNAT_cat"/>
</dbReference>
<feature type="transmembrane region" description="Helical" evidence="1">
    <location>
        <begin position="90"/>
        <end position="111"/>
    </location>
</feature>
<keyword evidence="1" id="KW-0812">Transmembrane</keyword>
<feature type="transmembrane region" description="Helical" evidence="1">
    <location>
        <begin position="58"/>
        <end position="78"/>
    </location>
</feature>
<name>A0ABP8CCY3_9FLAO</name>
<evidence type="ECO:0000259" key="2">
    <source>
        <dbReference type="Pfam" id="PF07786"/>
    </source>
</evidence>
<dbReference type="Pfam" id="PF07786">
    <property type="entry name" value="HGSNAT_cat"/>
    <property type="match status" value="1"/>
</dbReference>
<gene>
    <name evidence="3" type="ORF">GCM10022291_25240</name>
</gene>
<feature type="transmembrane region" description="Helical" evidence="1">
    <location>
        <begin position="354"/>
        <end position="373"/>
    </location>
</feature>
<dbReference type="PANTHER" id="PTHR40407">
    <property type="entry name" value="MEMBRANE PROTEIN-LIKE PROTEIN"/>
    <property type="match status" value="1"/>
</dbReference>
<sequence length="395" mass="45557">MAAIIKSTRIESIDVLRGIVMVVMALDHTRDYFHFGSFFSNPTNLETTTPFLFFTRFITHYCAPIFVFLAGTAAFLYGTNKTKPSLFKFLFTRGLWLIFLEFTLNNFLWWFDITFSFVVLQVIWVIGLSMVVLSFLIFLRKKILLAIGAILVLGHNLLDTIKVTGNNIEDIIWYILHQGGQIYTSPDQTIGAYYPAIPWIGIMVLGYCFGYFFKKDFDVALRKKWLLYLGFGAIGLFFLIRGLNVYGDPVPWTPQNTTAKTIMSFFKVSKYPPSLAYTLITLGPAMLFLYGIESIKNKVTNFLLVFGRVPLFYYFVHILVIHVFAIIGIVLFGGNWQDMIITKDAFSTGKLLNYGYSLCIVYLVWIMVIAFLYPFCKKYMAYKANNKDKWWLSYL</sequence>
<keyword evidence="1" id="KW-1133">Transmembrane helix</keyword>
<dbReference type="EMBL" id="BAABCA010000005">
    <property type="protein sequence ID" value="GAA4237680.1"/>
    <property type="molecule type" value="Genomic_DNA"/>
</dbReference>
<organism evidence="3 4">
    <name type="scientific">Postechiella marina</name>
    <dbReference type="NCBI Taxonomy" id="943941"/>
    <lineage>
        <taxon>Bacteria</taxon>
        <taxon>Pseudomonadati</taxon>
        <taxon>Bacteroidota</taxon>
        <taxon>Flavobacteriia</taxon>
        <taxon>Flavobacteriales</taxon>
        <taxon>Flavobacteriaceae</taxon>
        <taxon>Postechiella</taxon>
    </lineage>
</organism>
<evidence type="ECO:0000313" key="4">
    <source>
        <dbReference type="Proteomes" id="UP001501496"/>
    </source>
</evidence>
<dbReference type="Proteomes" id="UP001501496">
    <property type="component" value="Unassembled WGS sequence"/>
</dbReference>
<reference evidence="4" key="1">
    <citation type="journal article" date="2019" name="Int. J. Syst. Evol. Microbiol.">
        <title>The Global Catalogue of Microorganisms (GCM) 10K type strain sequencing project: providing services to taxonomists for standard genome sequencing and annotation.</title>
        <authorList>
            <consortium name="The Broad Institute Genomics Platform"/>
            <consortium name="The Broad Institute Genome Sequencing Center for Infectious Disease"/>
            <person name="Wu L."/>
            <person name="Ma J."/>
        </authorList>
    </citation>
    <scope>NUCLEOTIDE SEQUENCE [LARGE SCALE GENOMIC DNA]</scope>
    <source>
        <strain evidence="4">JCM 17630</strain>
    </source>
</reference>
<evidence type="ECO:0000313" key="3">
    <source>
        <dbReference type="EMBL" id="GAA4237680.1"/>
    </source>
</evidence>
<feature type="domain" description="Heparan-alpha-glucosaminide N-acetyltransferase catalytic" evidence="2">
    <location>
        <begin position="9"/>
        <end position="218"/>
    </location>
</feature>
<evidence type="ECO:0000256" key="1">
    <source>
        <dbReference type="SAM" id="Phobius"/>
    </source>
</evidence>
<feature type="transmembrane region" description="Helical" evidence="1">
    <location>
        <begin position="225"/>
        <end position="243"/>
    </location>
</feature>
<feature type="transmembrane region" description="Helical" evidence="1">
    <location>
        <begin position="192"/>
        <end position="213"/>
    </location>
</feature>
<keyword evidence="4" id="KW-1185">Reference proteome</keyword>
<dbReference type="PANTHER" id="PTHR40407:SF1">
    <property type="entry name" value="HEPARAN-ALPHA-GLUCOSAMINIDE N-ACETYLTRANSFERASE CATALYTIC DOMAIN-CONTAINING PROTEIN"/>
    <property type="match status" value="1"/>
</dbReference>
<feature type="transmembrane region" description="Helical" evidence="1">
    <location>
        <begin position="312"/>
        <end position="334"/>
    </location>
</feature>
<comment type="caution">
    <text evidence="3">The sequence shown here is derived from an EMBL/GenBank/DDBJ whole genome shotgun (WGS) entry which is preliminary data.</text>
</comment>
<feature type="transmembrane region" description="Helical" evidence="1">
    <location>
        <begin position="117"/>
        <end position="138"/>
    </location>
</feature>